<reference evidence="1 2" key="1">
    <citation type="journal article" date="2021" name="Sci. Rep.">
        <title>The distribution of antibiotic resistance genes in chicken gut microbiota commensals.</title>
        <authorList>
            <person name="Juricova H."/>
            <person name="Matiasovicova J."/>
            <person name="Kubasova T."/>
            <person name="Cejkova D."/>
            <person name="Rychlik I."/>
        </authorList>
    </citation>
    <scope>NUCLEOTIDE SEQUENCE [LARGE SCALE GENOMIC DNA]</scope>
    <source>
        <strain evidence="1 2">An829</strain>
    </source>
</reference>
<dbReference type="Proteomes" id="UP000715095">
    <property type="component" value="Unassembled WGS sequence"/>
</dbReference>
<organism evidence="1 2">
    <name type="scientific">Sutterella massiliensis</name>
    <dbReference type="NCBI Taxonomy" id="1816689"/>
    <lineage>
        <taxon>Bacteria</taxon>
        <taxon>Pseudomonadati</taxon>
        <taxon>Pseudomonadota</taxon>
        <taxon>Betaproteobacteria</taxon>
        <taxon>Burkholderiales</taxon>
        <taxon>Sutterellaceae</taxon>
        <taxon>Sutterella</taxon>
    </lineage>
</organism>
<proteinExistence type="predicted"/>
<keyword evidence="2" id="KW-1185">Reference proteome</keyword>
<protein>
    <submittedName>
        <fullName evidence="1">Uncharacterized protein</fullName>
    </submittedName>
</protein>
<dbReference type="Pfam" id="PF24027">
    <property type="entry name" value="DUF7338"/>
    <property type="match status" value="1"/>
</dbReference>
<comment type="caution">
    <text evidence="1">The sequence shown here is derived from an EMBL/GenBank/DDBJ whole genome shotgun (WGS) entry which is preliminary data.</text>
</comment>
<dbReference type="InterPro" id="IPR055762">
    <property type="entry name" value="DUF7338"/>
</dbReference>
<sequence length="178" mass="21075">MMYLHWAILAPLSLLMAIVGRLLCPILPLFVEEDGYLPDWLWWFQTPDNPCDGDEGHWERHPGTDAWSTYKRRMAWFWRNVAYGFDIEILGAKCKAGDFLEESGDLETDTKPAHSGWVYRELKRDGKAIYWQFYFVYQYPFWKSRCIRGNLGWKLWDYEGETVTVQWTGMINPLFGAE</sequence>
<evidence type="ECO:0000313" key="2">
    <source>
        <dbReference type="Proteomes" id="UP000715095"/>
    </source>
</evidence>
<dbReference type="RefSeq" id="WP_205103197.1">
    <property type="nucleotide sequence ID" value="NZ_JACJJC010000011.1"/>
</dbReference>
<gene>
    <name evidence="1" type="ORF">H6A60_08000</name>
</gene>
<dbReference type="EMBL" id="JACJJC010000011">
    <property type="protein sequence ID" value="MBM6704420.1"/>
    <property type="molecule type" value="Genomic_DNA"/>
</dbReference>
<name>A0ABS2DSW1_9BURK</name>
<accession>A0ABS2DSW1</accession>
<evidence type="ECO:0000313" key="1">
    <source>
        <dbReference type="EMBL" id="MBM6704420.1"/>
    </source>
</evidence>